<sequence>MVTIMTRIVEAVAAALPMVLGEFLKDIYKKLKVGRERRRCRNILAAVSFDQGSQEGVEGVEPSKLGETLVCNLVDHLTTSRSDPNGARCERSKDLFNASRDEGESVPTLFHQRVCWEEELPVILRRQIKLPKIPKSLYYITRIMTARIETLLIAALPMIFFFL</sequence>
<comment type="caution">
    <text evidence="2">The sequence shown here is derived from an EMBL/GenBank/DDBJ whole genome shotgun (WGS) entry which is preliminary data.</text>
</comment>
<organism evidence="2 3">
    <name type="scientific">Aristolochia fimbriata</name>
    <name type="common">White veined hardy Dutchman's pipe vine</name>
    <dbReference type="NCBI Taxonomy" id="158543"/>
    <lineage>
        <taxon>Eukaryota</taxon>
        <taxon>Viridiplantae</taxon>
        <taxon>Streptophyta</taxon>
        <taxon>Embryophyta</taxon>
        <taxon>Tracheophyta</taxon>
        <taxon>Spermatophyta</taxon>
        <taxon>Magnoliopsida</taxon>
        <taxon>Magnoliidae</taxon>
        <taxon>Piperales</taxon>
        <taxon>Aristolochiaceae</taxon>
        <taxon>Aristolochia</taxon>
    </lineage>
</organism>
<accession>A0AAV7EPV1</accession>
<name>A0AAV7EPV1_ARIFI</name>
<evidence type="ECO:0000313" key="2">
    <source>
        <dbReference type="EMBL" id="KAG9450855.1"/>
    </source>
</evidence>
<gene>
    <name evidence="2" type="ORF">H6P81_010820</name>
</gene>
<evidence type="ECO:0000313" key="3">
    <source>
        <dbReference type="Proteomes" id="UP000825729"/>
    </source>
</evidence>
<feature type="transmembrane region" description="Helical" evidence="1">
    <location>
        <begin position="136"/>
        <end position="162"/>
    </location>
</feature>
<dbReference type="EMBL" id="JAINDJ010000004">
    <property type="protein sequence ID" value="KAG9450855.1"/>
    <property type="molecule type" value="Genomic_DNA"/>
</dbReference>
<dbReference type="Proteomes" id="UP000825729">
    <property type="component" value="Unassembled WGS sequence"/>
</dbReference>
<keyword evidence="3" id="KW-1185">Reference proteome</keyword>
<protein>
    <submittedName>
        <fullName evidence="2">Uncharacterized protein</fullName>
    </submittedName>
</protein>
<evidence type="ECO:0000256" key="1">
    <source>
        <dbReference type="SAM" id="Phobius"/>
    </source>
</evidence>
<proteinExistence type="predicted"/>
<dbReference type="AlphaFoldDB" id="A0AAV7EPV1"/>
<keyword evidence="1" id="KW-1133">Transmembrane helix</keyword>
<keyword evidence="1" id="KW-0812">Transmembrane</keyword>
<keyword evidence="1" id="KW-0472">Membrane</keyword>
<reference evidence="2 3" key="1">
    <citation type="submission" date="2021-07" db="EMBL/GenBank/DDBJ databases">
        <title>The Aristolochia fimbriata genome: insights into angiosperm evolution, floral development and chemical biosynthesis.</title>
        <authorList>
            <person name="Jiao Y."/>
        </authorList>
    </citation>
    <scope>NUCLEOTIDE SEQUENCE [LARGE SCALE GENOMIC DNA]</scope>
    <source>
        <strain evidence="2">IBCAS-2021</strain>
        <tissue evidence="2">Leaf</tissue>
    </source>
</reference>